<organism evidence="4 5">
    <name type="scientific">Streptomyces sioyaensis</name>
    <dbReference type="NCBI Taxonomy" id="67364"/>
    <lineage>
        <taxon>Bacteria</taxon>
        <taxon>Bacillati</taxon>
        <taxon>Actinomycetota</taxon>
        <taxon>Actinomycetes</taxon>
        <taxon>Kitasatosporales</taxon>
        <taxon>Streptomycetaceae</taxon>
        <taxon>Streptomyces</taxon>
    </lineage>
</organism>
<keyword evidence="5" id="KW-1185">Reference proteome</keyword>
<gene>
    <name evidence="4" type="ORF">EST54_01970</name>
</gene>
<evidence type="ECO:0000313" key="4">
    <source>
        <dbReference type="EMBL" id="RXS70916.1"/>
    </source>
</evidence>
<dbReference type="EMBL" id="SDIF01000003">
    <property type="protein sequence ID" value="RXS70916.1"/>
    <property type="molecule type" value="Genomic_DNA"/>
</dbReference>
<dbReference type="InterPro" id="IPR017850">
    <property type="entry name" value="Alkaline_phosphatase_core_sf"/>
</dbReference>
<evidence type="ECO:0000256" key="3">
    <source>
        <dbReference type="SAM" id="SignalP"/>
    </source>
</evidence>
<name>A0A4Q1RBM2_9ACTN</name>
<feature type="signal peptide" evidence="3">
    <location>
        <begin position="1"/>
        <end position="38"/>
    </location>
</feature>
<reference evidence="4 5" key="1">
    <citation type="submission" date="2019-01" db="EMBL/GenBank/DDBJ databases">
        <title>Draft genome sequences of the type strain Streptomyces sioyaensis DSM 40032 and its novel strain, TM32, a thermotolerant antibiotics-producing actinobacterium.</title>
        <authorList>
            <person name="Nakaew N."/>
            <person name="Lumyong S."/>
            <person name="Sloan W.T."/>
            <person name="Sungthong R."/>
        </authorList>
    </citation>
    <scope>NUCLEOTIDE SEQUENCE [LARGE SCALE GENOMIC DNA]</scope>
    <source>
        <strain evidence="4 5">DSM 40032</strain>
    </source>
</reference>
<keyword evidence="2" id="KW-0843">Virulence</keyword>
<sequence length="548" mass="58934">MRSGDMVGSRRRTRFRLLCWLLTPIALLIAFNAAPASATADTLALDKTTYMQGTTINVSYTTTANNNNWVGIYKAGDTPGSVSSVKWADAQSASGTLTFAVSGAPGKSEGDSNRAAGTTLVPGEYVAYLFQNGGYTQLAVRHFWVGPTLSLDKSSYTAGDTITATYSVPDQWGLANNWIGIYRDTDPVDSAHHVKWAYAPNASGTVTLPTSGLADGGYVAYYLYKDGYNTDLATDPKLGDLYSVPVHFYVGSPPAAAGKVPALDHVFMVMMENKAPTDIFGTSNNKPNCASPNTAPAPYLSQLACNNISLTNSHGLMHPSDPNYVALASGQLGIQGNNFSSLSSVGGINTKHLGSIAEDAGKTWKGYIEGTNSSCDLTAKSPYDPDDLPFLYFKGVGNDTTYCQNHLKPISDFWTDLASTTTKMPNYVWFVPNSDNTMHNNCGTLSTCVTAGDNWMKNNLPKLLNSTAFTKEKSLLVITWDEDRYWTPANPIPTILVGSPGLLKAGGSTSNTYYNHYNVTRTVEDALGLTPMTSNDKNAVPIYDIWAP</sequence>
<dbReference type="AlphaFoldDB" id="A0A4Q1RBM2"/>
<dbReference type="GO" id="GO:0016788">
    <property type="term" value="F:hydrolase activity, acting on ester bonds"/>
    <property type="evidence" value="ECO:0007669"/>
    <property type="project" value="InterPro"/>
</dbReference>
<feature type="chain" id="PRO_5020661005" description="Phosphoesterase" evidence="3">
    <location>
        <begin position="39"/>
        <end position="548"/>
    </location>
</feature>
<evidence type="ECO:0008006" key="6">
    <source>
        <dbReference type="Google" id="ProtNLM"/>
    </source>
</evidence>
<protein>
    <recommendedName>
        <fullName evidence="6">Phosphoesterase</fullName>
    </recommendedName>
</protein>
<dbReference type="PANTHER" id="PTHR31956:SF8">
    <property type="entry name" value="ACID PHOSPHATASE PHOA (AFU_ORTHOLOGUE AFUA_1G03570)"/>
    <property type="match status" value="1"/>
</dbReference>
<accession>A0A4Q1RBM2</accession>
<keyword evidence="1" id="KW-0378">Hydrolase</keyword>
<dbReference type="InterPro" id="IPR007312">
    <property type="entry name" value="Phosphoesterase"/>
</dbReference>
<dbReference type="Proteomes" id="UP000289482">
    <property type="component" value="Unassembled WGS sequence"/>
</dbReference>
<dbReference type="Gene3D" id="3.40.720.10">
    <property type="entry name" value="Alkaline Phosphatase, subunit A"/>
    <property type="match status" value="1"/>
</dbReference>
<evidence type="ECO:0000256" key="2">
    <source>
        <dbReference type="ARBA" id="ARBA00023026"/>
    </source>
</evidence>
<keyword evidence="3" id="KW-0732">Signal</keyword>
<comment type="caution">
    <text evidence="4">The sequence shown here is derived from an EMBL/GenBank/DDBJ whole genome shotgun (WGS) entry which is preliminary data.</text>
</comment>
<evidence type="ECO:0000313" key="5">
    <source>
        <dbReference type="Proteomes" id="UP000289482"/>
    </source>
</evidence>
<dbReference type="GO" id="GO:0009395">
    <property type="term" value="P:phospholipid catabolic process"/>
    <property type="evidence" value="ECO:0007669"/>
    <property type="project" value="TreeGrafter"/>
</dbReference>
<dbReference type="Pfam" id="PF04185">
    <property type="entry name" value="Phosphoesterase"/>
    <property type="match status" value="1"/>
</dbReference>
<dbReference type="PANTHER" id="PTHR31956">
    <property type="entry name" value="NON-SPECIFIC PHOSPHOLIPASE C4-RELATED"/>
    <property type="match status" value="1"/>
</dbReference>
<evidence type="ECO:0000256" key="1">
    <source>
        <dbReference type="ARBA" id="ARBA00022801"/>
    </source>
</evidence>
<proteinExistence type="predicted"/>